<dbReference type="PANTHER" id="PTHR30055:SF234">
    <property type="entry name" value="HTH-TYPE TRANSCRIPTIONAL REGULATOR BETI"/>
    <property type="match status" value="1"/>
</dbReference>
<feature type="region of interest" description="Disordered" evidence="5">
    <location>
        <begin position="1"/>
        <end position="29"/>
    </location>
</feature>
<dbReference type="Gene3D" id="1.10.357.10">
    <property type="entry name" value="Tetracycline Repressor, domain 2"/>
    <property type="match status" value="1"/>
</dbReference>
<dbReference type="InterPro" id="IPR036271">
    <property type="entry name" value="Tet_transcr_reg_TetR-rel_C_sf"/>
</dbReference>
<dbReference type="Pfam" id="PF00440">
    <property type="entry name" value="TetR_N"/>
    <property type="match status" value="1"/>
</dbReference>
<keyword evidence="2 4" id="KW-0238">DNA-binding</keyword>
<dbReference type="PANTHER" id="PTHR30055">
    <property type="entry name" value="HTH-TYPE TRANSCRIPTIONAL REGULATOR RUTR"/>
    <property type="match status" value="1"/>
</dbReference>
<feature type="domain" description="HTH tetR-type" evidence="6">
    <location>
        <begin position="30"/>
        <end position="90"/>
    </location>
</feature>
<dbReference type="InterPro" id="IPR009057">
    <property type="entry name" value="Homeodomain-like_sf"/>
</dbReference>
<accession>A0ABT3FPQ6</accession>
<evidence type="ECO:0000256" key="5">
    <source>
        <dbReference type="SAM" id="MobiDB-lite"/>
    </source>
</evidence>
<dbReference type="Gene3D" id="1.10.10.60">
    <property type="entry name" value="Homeodomain-like"/>
    <property type="match status" value="1"/>
</dbReference>
<name>A0ABT3FPQ6_9BACT</name>
<evidence type="ECO:0000256" key="4">
    <source>
        <dbReference type="PROSITE-ProRule" id="PRU00335"/>
    </source>
</evidence>
<reference evidence="7 8" key="1">
    <citation type="submission" date="2022-10" db="EMBL/GenBank/DDBJ databases">
        <title>Luteolibacter flavescens strain MCCC 1K03193, whole genome shotgun sequencing project.</title>
        <authorList>
            <person name="Zhao G."/>
            <person name="Shen L."/>
        </authorList>
    </citation>
    <scope>NUCLEOTIDE SEQUENCE [LARGE SCALE GENOMIC DNA]</scope>
    <source>
        <strain evidence="7 8">MCCC 1K03193</strain>
    </source>
</reference>
<evidence type="ECO:0000313" key="7">
    <source>
        <dbReference type="EMBL" id="MCW1885556.1"/>
    </source>
</evidence>
<proteinExistence type="predicted"/>
<evidence type="ECO:0000256" key="2">
    <source>
        <dbReference type="ARBA" id="ARBA00023125"/>
    </source>
</evidence>
<feature type="DNA-binding region" description="H-T-H motif" evidence="4">
    <location>
        <begin position="53"/>
        <end position="72"/>
    </location>
</feature>
<protein>
    <submittedName>
        <fullName evidence="7">TetR/AcrR family transcriptional regulator</fullName>
    </submittedName>
</protein>
<dbReference type="RefSeq" id="WP_264501512.1">
    <property type="nucleotide sequence ID" value="NZ_JAPDDS010000006.1"/>
</dbReference>
<keyword evidence="8" id="KW-1185">Reference proteome</keyword>
<dbReference type="Proteomes" id="UP001207930">
    <property type="component" value="Unassembled WGS sequence"/>
</dbReference>
<keyword evidence="1" id="KW-0805">Transcription regulation</keyword>
<gene>
    <name evidence="7" type="ORF">OKA04_12525</name>
</gene>
<dbReference type="PROSITE" id="PS50977">
    <property type="entry name" value="HTH_TETR_2"/>
    <property type="match status" value="1"/>
</dbReference>
<dbReference type="InterPro" id="IPR025996">
    <property type="entry name" value="MT1864/Rv1816-like_C"/>
</dbReference>
<keyword evidence="3" id="KW-0804">Transcription</keyword>
<dbReference type="Pfam" id="PF13305">
    <property type="entry name" value="TetR_C_33"/>
    <property type="match status" value="1"/>
</dbReference>
<evidence type="ECO:0000259" key="6">
    <source>
        <dbReference type="PROSITE" id="PS50977"/>
    </source>
</evidence>
<evidence type="ECO:0000313" key="8">
    <source>
        <dbReference type="Proteomes" id="UP001207930"/>
    </source>
</evidence>
<sequence length="226" mass="24797">MPSRHKSQKPPRPPSPSGVAQQQRREAEKEARREAIIDAAEAVIAKVGWDTTNFGEIAKLTGLSRSLIYVYFPTKADLFHAISRRGATVLRDLFSNALAGADSGLDRIELIGRAYYQFAREHPVYFKFHSEQDHEPAGDGSGKGAPAFSHPAFEMLGQALALGIADGSIQLPGVDLRRTALVVWTFTHGLLSISTRKAEFLRVMMGVPPSELVDDGFRLLRGMLAK</sequence>
<dbReference type="SUPFAM" id="SSF48498">
    <property type="entry name" value="Tetracyclin repressor-like, C-terminal domain"/>
    <property type="match status" value="1"/>
</dbReference>
<comment type="caution">
    <text evidence="7">The sequence shown here is derived from an EMBL/GenBank/DDBJ whole genome shotgun (WGS) entry which is preliminary data.</text>
</comment>
<dbReference type="PRINTS" id="PR00455">
    <property type="entry name" value="HTHTETR"/>
</dbReference>
<evidence type="ECO:0000256" key="3">
    <source>
        <dbReference type="ARBA" id="ARBA00023163"/>
    </source>
</evidence>
<dbReference type="InterPro" id="IPR050109">
    <property type="entry name" value="HTH-type_TetR-like_transc_reg"/>
</dbReference>
<evidence type="ECO:0000256" key="1">
    <source>
        <dbReference type="ARBA" id="ARBA00023015"/>
    </source>
</evidence>
<dbReference type="EMBL" id="JAPDDS010000006">
    <property type="protein sequence ID" value="MCW1885556.1"/>
    <property type="molecule type" value="Genomic_DNA"/>
</dbReference>
<organism evidence="7 8">
    <name type="scientific">Luteolibacter flavescens</name>
    <dbReference type="NCBI Taxonomy" id="1859460"/>
    <lineage>
        <taxon>Bacteria</taxon>
        <taxon>Pseudomonadati</taxon>
        <taxon>Verrucomicrobiota</taxon>
        <taxon>Verrucomicrobiia</taxon>
        <taxon>Verrucomicrobiales</taxon>
        <taxon>Verrucomicrobiaceae</taxon>
        <taxon>Luteolibacter</taxon>
    </lineage>
</organism>
<dbReference type="InterPro" id="IPR001647">
    <property type="entry name" value="HTH_TetR"/>
</dbReference>
<dbReference type="SUPFAM" id="SSF46689">
    <property type="entry name" value="Homeodomain-like"/>
    <property type="match status" value="1"/>
</dbReference>